<evidence type="ECO:0000313" key="1">
    <source>
        <dbReference type="EMBL" id="ESS71263.1"/>
    </source>
</evidence>
<dbReference type="PANTHER" id="PTHR47691:SF3">
    <property type="entry name" value="HTH-TYPE TRANSCRIPTIONAL REGULATOR RV0890C-RELATED"/>
    <property type="match status" value="1"/>
</dbReference>
<dbReference type="Proteomes" id="UP000017842">
    <property type="component" value="Unassembled WGS sequence"/>
</dbReference>
<name>V5C377_9GAMM</name>
<dbReference type="RefSeq" id="WP_023495650.1">
    <property type="nucleotide sequence ID" value="NZ_AYLO01000106.1"/>
</dbReference>
<dbReference type="InterPro" id="IPR019734">
    <property type="entry name" value="TPR_rpt"/>
</dbReference>
<dbReference type="SUPFAM" id="SSF48452">
    <property type="entry name" value="TPR-like"/>
    <property type="match status" value="1"/>
</dbReference>
<reference evidence="1 2" key="1">
    <citation type="journal article" date="2013" name="Genome Announc.">
        <title>Draft Genome Sequence of the Methanotrophic Gammaproteobacterium Methyloglobulus morosus DSM 22980 Strain KoM1.</title>
        <authorList>
            <person name="Poehlein A."/>
            <person name="Deutzmann J.S."/>
            <person name="Daniel R."/>
            <person name="Simeonova D.D."/>
        </authorList>
    </citation>
    <scope>NUCLEOTIDE SEQUENCE [LARGE SCALE GENOMIC DNA]</scope>
    <source>
        <strain evidence="1 2">KoM1</strain>
    </source>
</reference>
<dbReference type="OrthoDB" id="9816555at2"/>
<dbReference type="PANTHER" id="PTHR47691">
    <property type="entry name" value="REGULATOR-RELATED"/>
    <property type="match status" value="1"/>
</dbReference>
<proteinExistence type="predicted"/>
<accession>V5C377</accession>
<sequence>MDILRFTGRRSELDQIIERWYLAANIMNPNPQIVILKGERGVGKTRLAFEFYRWLSENIDQQDSTGYWPDALAIYENTLDINPQPRSCNFHSNIPYLWWGLAVSKDTIPQSDRYLAPHLAILLANSIKRRKGIEFAVALSRLGIDVGMDVLADLTYLNLAKRIGEAGKEVFGIIRGGLSEASVEEALKLSYSRSNSIIQNLELVFDPEKDYAEVPGVILIDDAQDASKDSALLSFVETLFYKAITRKWPLLILVTHWKRELFQEVTPQEYSFAGILRHGLLGNTWENGPAAGLPGGYLNSSSFLEINLGPLIDLSAAISEKLPGLTDEQSASIHEVTGGNPRYLEQVIQFAREHEGFFENYDTSKALTIEGFREILAETKSQDIFKVVRRRLIDAPLEVREAICLASLQGLRFASDLVDAIANIKLGRNIRSALENAEDPYSWLAGTKSQSADVIGSFVERLFHQVAEDVRPHMKTLGTEAELQVTFRDTIRNLVQDYDFIASDRPETQLIAYGIAADLFESSSEPTERMLAQWALSLLAKVHLYRFSLEAGSAAYERLLEIEEPDRQTGQRVDLLRFLSATYWKLNWHSKCSFAIKRRIYEALNLIGDQGRILAFAGDKDGVMSHFTEWKEKTISAWEKEPEAKTQSQMEAAARELYHVALLILVPALLEMSELARAWQGFDFTEGDDSVRNAPFLITLKLEGGNIGSDDEVMSNEIGDILCRRAYNLGAFIKPEYAEREHFKLLVDEIAMRLSDEGERDQAMDALNRALNIAKDLGDLVSQIQVLANLGVVHGRKGDREQSEKVLLEAGRIYNENYTGEAFSVVALSNDEGVEHRRSEAVSESDKSRILGHLDIPFRLASLFDQNPDEAVGQFRQLVRMVGNIEANLGHNAHIAGEFEKAEDRYKYALSIFADLNNGPDIAMTLTNLAMVAEHCGNKPKACDYWRQSLSVFKKLKTVHAGDFTEIRWDNAIQDLEAKIEAPICGNQ</sequence>
<organism evidence="1 2">
    <name type="scientific">Methyloglobulus morosus KoM1</name>
    <dbReference type="NCBI Taxonomy" id="1116472"/>
    <lineage>
        <taxon>Bacteria</taxon>
        <taxon>Pseudomonadati</taxon>
        <taxon>Pseudomonadota</taxon>
        <taxon>Gammaproteobacteria</taxon>
        <taxon>Methylococcales</taxon>
        <taxon>Methylococcaceae</taxon>
        <taxon>Methyloglobulus</taxon>
    </lineage>
</organism>
<comment type="caution">
    <text evidence="1">The sequence shown here is derived from an EMBL/GenBank/DDBJ whole genome shotgun (WGS) entry which is preliminary data.</text>
</comment>
<evidence type="ECO:0008006" key="3">
    <source>
        <dbReference type="Google" id="ProtNLM"/>
    </source>
</evidence>
<dbReference type="AlphaFoldDB" id="V5C377"/>
<protein>
    <recommendedName>
        <fullName evidence="3">Orc1-like AAA ATPase domain-containing protein</fullName>
    </recommendedName>
</protein>
<dbReference type="SUPFAM" id="SSF52540">
    <property type="entry name" value="P-loop containing nucleoside triphosphate hydrolases"/>
    <property type="match status" value="1"/>
</dbReference>
<dbReference type="InterPro" id="IPR011990">
    <property type="entry name" value="TPR-like_helical_dom_sf"/>
</dbReference>
<evidence type="ECO:0000313" key="2">
    <source>
        <dbReference type="Proteomes" id="UP000017842"/>
    </source>
</evidence>
<gene>
    <name evidence="1" type="ORF">MGMO_112c00010</name>
</gene>
<dbReference type="SMART" id="SM00028">
    <property type="entry name" value="TPR"/>
    <property type="match status" value="3"/>
</dbReference>
<dbReference type="EMBL" id="AYLO01000106">
    <property type="protein sequence ID" value="ESS71263.1"/>
    <property type="molecule type" value="Genomic_DNA"/>
</dbReference>
<dbReference type="Gene3D" id="1.25.40.10">
    <property type="entry name" value="Tetratricopeptide repeat domain"/>
    <property type="match status" value="2"/>
</dbReference>
<dbReference type="InterPro" id="IPR027417">
    <property type="entry name" value="P-loop_NTPase"/>
</dbReference>
<dbReference type="eggNOG" id="COG0457">
    <property type="taxonomic scope" value="Bacteria"/>
</dbReference>
<dbReference type="STRING" id="1116472.MGMO_112c00010"/>
<keyword evidence="2" id="KW-1185">Reference proteome</keyword>